<dbReference type="PANTHER" id="PTHR31366">
    <property type="entry name" value="UPF0739 PROTEIN C1ORF74"/>
    <property type="match status" value="1"/>
</dbReference>
<evidence type="ECO:0000313" key="1">
    <source>
        <dbReference type="EnsemblPlants" id="Kaladp0046s0099.1.v1.1"/>
    </source>
</evidence>
<dbReference type="OMA" id="YLFGMAH"/>
<dbReference type="AlphaFoldDB" id="A0A7N0TVM7"/>
<reference evidence="1" key="1">
    <citation type="submission" date="2021-01" db="UniProtKB">
        <authorList>
            <consortium name="EnsemblPlants"/>
        </authorList>
    </citation>
    <scope>IDENTIFICATION</scope>
</reference>
<dbReference type="EnsemblPlants" id="Kaladp0046s0099.1.v1.1">
    <property type="protein sequence ID" value="Kaladp0046s0099.1.v1.1"/>
    <property type="gene ID" value="Kaladp0046s0099.v1.1"/>
</dbReference>
<protein>
    <submittedName>
        <fullName evidence="1">Uncharacterized protein</fullName>
    </submittedName>
</protein>
<organism evidence="1 2">
    <name type="scientific">Kalanchoe fedtschenkoi</name>
    <name type="common">Lavender scallops</name>
    <name type="synonym">South American air plant</name>
    <dbReference type="NCBI Taxonomy" id="63787"/>
    <lineage>
        <taxon>Eukaryota</taxon>
        <taxon>Viridiplantae</taxon>
        <taxon>Streptophyta</taxon>
        <taxon>Embryophyta</taxon>
        <taxon>Tracheophyta</taxon>
        <taxon>Spermatophyta</taxon>
        <taxon>Magnoliopsida</taxon>
        <taxon>eudicotyledons</taxon>
        <taxon>Gunneridae</taxon>
        <taxon>Pentapetalae</taxon>
        <taxon>Saxifragales</taxon>
        <taxon>Crassulaceae</taxon>
        <taxon>Kalanchoe</taxon>
    </lineage>
</organism>
<evidence type="ECO:0000313" key="2">
    <source>
        <dbReference type="Proteomes" id="UP000594263"/>
    </source>
</evidence>
<dbReference type="PANTHER" id="PTHR31366:SF2">
    <property type="entry name" value="UPF0739 PROTEIN C1ORF74"/>
    <property type="match status" value="1"/>
</dbReference>
<dbReference type="Gramene" id="Kaladp0046s0099.1.v1.1">
    <property type="protein sequence ID" value="Kaladp0046s0099.1.v1.1"/>
    <property type="gene ID" value="Kaladp0046s0099.v1.1"/>
</dbReference>
<proteinExistence type="predicted"/>
<sequence length="340" mass="38284">MGNNIRPRRGGCAAGGGLTITTEWLDILLEGSAMEVGECDGIASMVDSALGRIKWRMRYASKRRLQIDILALCTRLRPVIMVDYGGKMPELQERLVSVIEILRKDFPGFEHLRVMIIEDMLYIIHVREFAEFISSSLKSELGHIFCDIGQDPPKIVLQTENSSILIQLKSLQNSLAELFALGEENSFSSPHTEPKLVSTDAPSTSVPIGSQSPQLIDLNSFLQETQVTIPTLNGWLLGYPVIYLFDKNQIADATYNLSTKFLHVYKVLVSRIRQSPNHNEAQQEELLSFTVPYDLSTRGSNEPWAKEFLAHMEAKLARFRGAWKSLHMEVSEFNPQAIVF</sequence>
<keyword evidence="2" id="KW-1185">Reference proteome</keyword>
<dbReference type="Proteomes" id="UP000594263">
    <property type="component" value="Unplaced"/>
</dbReference>
<dbReference type="Pfam" id="PF14953">
    <property type="entry name" value="DUF4504"/>
    <property type="match status" value="1"/>
</dbReference>
<dbReference type="InterPro" id="IPR027850">
    <property type="entry name" value="DUF4504"/>
</dbReference>
<accession>A0A7N0TVM7</accession>
<name>A0A7N0TVM7_KALFE</name>